<keyword evidence="2" id="KW-1003">Cell membrane</keyword>
<comment type="subcellular location">
    <subcellularLocation>
        <location evidence="1">Cell membrane</location>
        <topology evidence="1">Multi-pass membrane protein</topology>
    </subcellularLocation>
</comment>
<feature type="domain" description="MacB-like periplasmic core" evidence="7">
    <location>
        <begin position="439"/>
        <end position="674"/>
    </location>
</feature>
<dbReference type="RefSeq" id="WP_102110954.1">
    <property type="nucleotide sequence ID" value="NZ_BMGN01000004.1"/>
</dbReference>
<evidence type="ECO:0000256" key="3">
    <source>
        <dbReference type="ARBA" id="ARBA00022692"/>
    </source>
</evidence>
<dbReference type="InterPro" id="IPR003838">
    <property type="entry name" value="ABC3_permease_C"/>
</dbReference>
<evidence type="ECO:0000256" key="2">
    <source>
        <dbReference type="ARBA" id="ARBA00022475"/>
    </source>
</evidence>
<organism evidence="8 9">
    <name type="scientific">Niveispirillum cyanobacteriorum</name>
    <dbReference type="NCBI Taxonomy" id="1612173"/>
    <lineage>
        <taxon>Bacteria</taxon>
        <taxon>Pseudomonadati</taxon>
        <taxon>Pseudomonadota</taxon>
        <taxon>Alphaproteobacteria</taxon>
        <taxon>Rhodospirillales</taxon>
        <taxon>Azospirillaceae</taxon>
        <taxon>Niveispirillum</taxon>
    </lineage>
</organism>
<dbReference type="GO" id="GO:0005886">
    <property type="term" value="C:plasma membrane"/>
    <property type="evidence" value="ECO:0007669"/>
    <property type="project" value="UniProtKB-SubCell"/>
</dbReference>
<gene>
    <name evidence="8" type="ORF">C0V82_02315</name>
</gene>
<dbReference type="AlphaFoldDB" id="A0A2K9N7V1"/>
<dbReference type="EMBL" id="CP025611">
    <property type="protein sequence ID" value="AUN29210.1"/>
    <property type="molecule type" value="Genomic_DNA"/>
</dbReference>
<feature type="domain" description="ABC3 transporter permease C-terminal" evidence="6">
    <location>
        <begin position="294"/>
        <end position="411"/>
    </location>
</feature>
<dbReference type="PANTHER" id="PTHR30572">
    <property type="entry name" value="MEMBRANE COMPONENT OF TRANSPORTER-RELATED"/>
    <property type="match status" value="1"/>
</dbReference>
<evidence type="ECO:0000259" key="6">
    <source>
        <dbReference type="Pfam" id="PF02687"/>
    </source>
</evidence>
<evidence type="ECO:0000256" key="1">
    <source>
        <dbReference type="ARBA" id="ARBA00004651"/>
    </source>
</evidence>
<evidence type="ECO:0000256" key="5">
    <source>
        <dbReference type="ARBA" id="ARBA00023136"/>
    </source>
</evidence>
<keyword evidence="3" id="KW-0812">Transmembrane</keyword>
<dbReference type="InterPro" id="IPR025857">
    <property type="entry name" value="MacB_PCD"/>
</dbReference>
<dbReference type="PROSITE" id="PS51257">
    <property type="entry name" value="PROKAR_LIPOPROTEIN"/>
    <property type="match status" value="1"/>
</dbReference>
<dbReference type="InterPro" id="IPR050250">
    <property type="entry name" value="Macrolide_Exporter_MacB"/>
</dbReference>
<dbReference type="KEGG" id="ncb:C0V82_02315"/>
<evidence type="ECO:0000256" key="4">
    <source>
        <dbReference type="ARBA" id="ARBA00022989"/>
    </source>
</evidence>
<evidence type="ECO:0000313" key="8">
    <source>
        <dbReference type="EMBL" id="AUN29210.1"/>
    </source>
</evidence>
<dbReference type="Proteomes" id="UP000234752">
    <property type="component" value="Chromosome eg_1"/>
</dbReference>
<dbReference type="Pfam" id="PF02687">
    <property type="entry name" value="FtsX"/>
    <property type="match status" value="2"/>
</dbReference>
<evidence type="ECO:0000259" key="7">
    <source>
        <dbReference type="Pfam" id="PF12704"/>
    </source>
</evidence>
<feature type="domain" description="ABC3 transporter permease C-terminal" evidence="6">
    <location>
        <begin position="710"/>
        <end position="821"/>
    </location>
</feature>
<dbReference type="Pfam" id="PF12704">
    <property type="entry name" value="MacB_PCD"/>
    <property type="match status" value="2"/>
</dbReference>
<dbReference type="OrthoDB" id="127188at2"/>
<dbReference type="GO" id="GO:0022857">
    <property type="term" value="F:transmembrane transporter activity"/>
    <property type="evidence" value="ECO:0007669"/>
    <property type="project" value="TreeGrafter"/>
</dbReference>
<proteinExistence type="predicted"/>
<dbReference type="PANTHER" id="PTHR30572:SF18">
    <property type="entry name" value="ABC-TYPE MACROLIDE FAMILY EXPORT SYSTEM PERMEASE COMPONENT 2"/>
    <property type="match status" value="1"/>
</dbReference>
<feature type="domain" description="MacB-like periplasmic core" evidence="7">
    <location>
        <begin position="21"/>
        <end position="235"/>
    </location>
</feature>
<name>A0A2K9N7V1_9PROT</name>
<protein>
    <submittedName>
        <fullName evidence="8">ABC transporter permease</fullName>
    </submittedName>
</protein>
<keyword evidence="5" id="KW-0472">Membrane</keyword>
<accession>A0A2K9N7V1</accession>
<keyword evidence="4" id="KW-1133">Transmembrane helix</keyword>
<reference evidence="8 9" key="1">
    <citation type="submission" date="2017-12" db="EMBL/GenBank/DDBJ databases">
        <title>Genomes of bacteria within cyanobacterial aggregates.</title>
        <authorList>
            <person name="Cai H."/>
        </authorList>
    </citation>
    <scope>NUCLEOTIDE SEQUENCE [LARGE SCALE GENOMIC DNA]</scope>
    <source>
        <strain evidence="8 9">TH16</strain>
    </source>
</reference>
<keyword evidence="9" id="KW-1185">Reference proteome</keyword>
<evidence type="ECO:0000313" key="9">
    <source>
        <dbReference type="Proteomes" id="UP000234752"/>
    </source>
</evidence>
<sequence length="830" mass="90967">MLRNWIMVALRTLMRHRLHAILNLSGLAVGLAACLLILLFVRNETGYDRFFKDADRIYQVTLEWRVPGRKPERGAYTQMGFGPAFKNAHPDVQDFTRFIQSRAIISTGDRQFYEWTFTVDPTFLQIFDFPLLAGDAATALTDPYSVVLTEEMARKYFGDTPALGQTLSLDHKHALKVTAVVASLPANTHLDFGILLPMGHPAGTWMIDQEKNWGNTQGQTYLRLKPGASVAPLLAGIPDWVKRTFTPIQTPSGPIDLSALAFPDLRPLTSIHTDPTAGDVTPGISRAELTTFTAVAFLVLIIACINFMNLATARATQRAREVSVRKVVGASRTQLVTQFLGESLFMAALALIVAIALVEIALPGFSSFLGKELTLDFARDSMLLPMLIGLALLVGVGGGAYPAFLLSSFNPAQTMKSASGGTSGGSGRLRAVLVVVQFAISIALMVATSVVYGQFIYAQHKNLGYDTENVVIIGHFQDEGVREKTQTFIDMLRADPNVAGVGVAGHIPGDGGENNTMITPLTGTKPENHVMRQDSVGPGFFEALGMRMIAGRAFDQTRPTDLVQRPDWMKQNQPPPESTKELLLPMGVVLNESAVKALGYESPAAALGQQVKIMDNMTTFLMGTVIGVVADFHYRSVHEPIRAVMYISDEGRHHAMAVRAKAGQMQAVVDKIDRVWAELVPDRPIERSFFDINIANQYQREQKTSQMFATFAGLAIFISCLGLYGLASFTAERRTKEIGLRKVLGASVPDIVRLLVWQFSKPVLVANLIAWPVAWFCMDRWLSDFTYRIDLNPLLFLGAGSVALAIAWVTVGLHAARVAQAKPVKALRYE</sequence>